<keyword evidence="4" id="KW-1133">Transmembrane helix</keyword>
<dbReference type="Gene3D" id="2.130.10.130">
    <property type="entry name" value="Integrin alpha, N-terminal"/>
    <property type="match status" value="1"/>
</dbReference>
<dbReference type="InterPro" id="IPR013517">
    <property type="entry name" value="FG-GAP"/>
</dbReference>
<evidence type="ECO:0000313" key="7">
    <source>
        <dbReference type="Proteomes" id="UP001162891"/>
    </source>
</evidence>
<dbReference type="RefSeq" id="WP_248354255.1">
    <property type="nucleotide sequence ID" value="NZ_AP025591.1"/>
</dbReference>
<evidence type="ECO:0000256" key="5">
    <source>
        <dbReference type="ARBA" id="ARBA00023136"/>
    </source>
</evidence>
<keyword evidence="2" id="KW-0812">Transmembrane</keyword>
<reference evidence="7" key="1">
    <citation type="journal article" date="2022" name="Int. J. Syst. Evol. Microbiol.">
        <title>Anaeromyxobacter oryzae sp. nov., Anaeromyxobacter diazotrophicus sp. nov. and Anaeromyxobacter paludicola sp. nov., isolated from paddy soils.</title>
        <authorList>
            <person name="Itoh H."/>
            <person name="Xu Z."/>
            <person name="Mise K."/>
            <person name="Masuda Y."/>
            <person name="Ushijima N."/>
            <person name="Hayakawa C."/>
            <person name="Shiratori Y."/>
            <person name="Senoo K."/>
        </authorList>
    </citation>
    <scope>NUCLEOTIDE SEQUENCE [LARGE SCALE GENOMIC DNA]</scope>
    <source>
        <strain evidence="7">Red232</strain>
    </source>
</reference>
<dbReference type="SUPFAM" id="SSF69318">
    <property type="entry name" value="Integrin alpha N-terminal domain"/>
    <property type="match status" value="1"/>
</dbReference>
<dbReference type="InterPro" id="IPR028994">
    <property type="entry name" value="Integrin_alpha_N"/>
</dbReference>
<evidence type="ECO:0008006" key="8">
    <source>
        <dbReference type="Google" id="ProtNLM"/>
    </source>
</evidence>
<evidence type="ECO:0000256" key="4">
    <source>
        <dbReference type="ARBA" id="ARBA00022989"/>
    </source>
</evidence>
<keyword evidence="5" id="KW-0472">Membrane</keyword>
<accession>A0ABM7X0V5</accession>
<evidence type="ECO:0000256" key="3">
    <source>
        <dbReference type="ARBA" id="ARBA00022729"/>
    </source>
</evidence>
<evidence type="ECO:0000256" key="1">
    <source>
        <dbReference type="ARBA" id="ARBA00004167"/>
    </source>
</evidence>
<dbReference type="PANTHER" id="PTHR21419">
    <property type="match status" value="1"/>
</dbReference>
<dbReference type="InterPro" id="IPR045232">
    <property type="entry name" value="FAM234"/>
</dbReference>
<dbReference type="PROSITE" id="PS51257">
    <property type="entry name" value="PROKAR_LIPOPROTEIN"/>
    <property type="match status" value="1"/>
</dbReference>
<dbReference type="EMBL" id="AP025591">
    <property type="protein sequence ID" value="BDG05426.1"/>
    <property type="molecule type" value="Genomic_DNA"/>
</dbReference>
<sequence length="522" mass="54627">MPNARPLACAVLLAAACSSSTVRTPSAGPVAYGAPELLWARGGCFESWCQTGWYASPALADLDGDGVPEVVWGASDVVALRASDGALLWRAPGSGRVWAPIAVADLDGDGKPEIVVGRNGDLLTVYGPDGQVRWSRNPFGAGELRSVAVADLDGDGKLEIVVGRASGGDTEQVAAYSAAGVLLPGFPARRAGEPGNGWGMYNQNLAIADLDGDGTREIVAPTDTHYVTALDRLGNQLGVNARYAPRAVWAEVGVHVDDAVDLRGYALCGTEHRPNFAMSAPAIGDLDGEGTKEIVVVGDVYDCGSDPYRSLYHMPFVLNRDRSRWKTAAYDWTVIPSPRADAGPRSQDDAVIFPALPNAVLADLDGDGKKEILFASWDGKVHAFGPDRKEHGAWPFTVPGPGAIRFASEPAVVDLDGDGQAEVIFASWPDVASGATGKLYVLDALGRLAYAVDLPPSFPAGDWNGGLGAPTVARLAPGGDVYVFLGTAQSGVVAFRIPHSAGARLLWPTGRGNLRRDGTPPA</sequence>
<dbReference type="Pfam" id="PF13517">
    <property type="entry name" value="FG-GAP_3"/>
    <property type="match status" value="2"/>
</dbReference>
<comment type="subcellular location">
    <subcellularLocation>
        <location evidence="1">Membrane</location>
        <topology evidence="1">Single-pass membrane protein</topology>
    </subcellularLocation>
</comment>
<proteinExistence type="predicted"/>
<evidence type="ECO:0000313" key="6">
    <source>
        <dbReference type="EMBL" id="BDG05426.1"/>
    </source>
</evidence>
<dbReference type="PANTHER" id="PTHR21419:SF30">
    <property type="entry name" value="IG-LIKE DOMAIN-CONTAINING PROTEIN"/>
    <property type="match status" value="1"/>
</dbReference>
<dbReference type="Gene3D" id="2.40.10.480">
    <property type="match status" value="1"/>
</dbReference>
<dbReference type="Proteomes" id="UP001162891">
    <property type="component" value="Chromosome"/>
</dbReference>
<keyword evidence="7" id="KW-1185">Reference proteome</keyword>
<evidence type="ECO:0000256" key="2">
    <source>
        <dbReference type="ARBA" id="ARBA00022692"/>
    </source>
</evidence>
<gene>
    <name evidence="6" type="ORF">AMOR_44220</name>
</gene>
<name>A0ABM7X0V5_9BACT</name>
<keyword evidence="3" id="KW-0732">Signal</keyword>
<protein>
    <recommendedName>
        <fullName evidence="8">FG-GAP repeat protein</fullName>
    </recommendedName>
</protein>
<organism evidence="6 7">
    <name type="scientific">Anaeromyxobacter oryzae</name>
    <dbReference type="NCBI Taxonomy" id="2918170"/>
    <lineage>
        <taxon>Bacteria</taxon>
        <taxon>Pseudomonadati</taxon>
        <taxon>Myxococcota</taxon>
        <taxon>Myxococcia</taxon>
        <taxon>Myxococcales</taxon>
        <taxon>Cystobacterineae</taxon>
        <taxon>Anaeromyxobacteraceae</taxon>
        <taxon>Anaeromyxobacter</taxon>
    </lineage>
</organism>